<keyword evidence="2" id="KW-1185">Reference proteome</keyword>
<accession>A0A915C5U1</accession>
<dbReference type="AlphaFoldDB" id="A0A915C5U1"/>
<dbReference type="WBParaSite" id="PgR089_g006_t04">
    <property type="protein sequence ID" value="PgR089_g006_t04"/>
    <property type="gene ID" value="PgR089_g006"/>
</dbReference>
<feature type="region of interest" description="Disordered" evidence="1">
    <location>
        <begin position="342"/>
        <end position="369"/>
    </location>
</feature>
<evidence type="ECO:0000313" key="3">
    <source>
        <dbReference type="WBParaSite" id="PgR089_g006_t01"/>
    </source>
</evidence>
<name>A0A915C5U1_PARUN</name>
<protein>
    <submittedName>
        <fullName evidence="3 4">SAP domain-containing protein</fullName>
    </submittedName>
</protein>
<feature type="compositionally biased region" description="Polar residues" evidence="1">
    <location>
        <begin position="343"/>
        <end position="363"/>
    </location>
</feature>
<evidence type="ECO:0000256" key="1">
    <source>
        <dbReference type="SAM" id="MobiDB-lite"/>
    </source>
</evidence>
<proteinExistence type="predicted"/>
<evidence type="ECO:0000313" key="2">
    <source>
        <dbReference type="Proteomes" id="UP000887569"/>
    </source>
</evidence>
<evidence type="ECO:0000313" key="4">
    <source>
        <dbReference type="WBParaSite" id="PgR089_g006_t04"/>
    </source>
</evidence>
<dbReference type="WBParaSite" id="PgR089_g006_t01">
    <property type="protein sequence ID" value="PgR089_g006_t01"/>
    <property type="gene ID" value="PgR089_g006"/>
</dbReference>
<dbReference type="Proteomes" id="UP000887569">
    <property type="component" value="Unplaced"/>
</dbReference>
<organism evidence="2 4">
    <name type="scientific">Parascaris univalens</name>
    <name type="common">Nematode worm</name>
    <dbReference type="NCBI Taxonomy" id="6257"/>
    <lineage>
        <taxon>Eukaryota</taxon>
        <taxon>Metazoa</taxon>
        <taxon>Ecdysozoa</taxon>
        <taxon>Nematoda</taxon>
        <taxon>Chromadorea</taxon>
        <taxon>Rhabditida</taxon>
        <taxon>Spirurina</taxon>
        <taxon>Ascaridomorpha</taxon>
        <taxon>Ascaridoidea</taxon>
        <taxon>Ascarididae</taxon>
        <taxon>Parascaris</taxon>
    </lineage>
</organism>
<sequence length="494" mass="55833">VSSTAQSFMDRSGKGGVVISMLKDELRSYSSFRVWLLFEAEETVIRVERGSLKCGEWIFVSLSKDSSGCNRFTKIDPLLPTEVLEDDTVQVRTTAVFDAPNRKKPIRHGGFIVHSRYFGQVAAFVSFDDTIPGVPYEVFVERIPTNVTDMALSWFIPRQTVSHGSCVPYMRGSTQFGALFGVVVSRSANSAFIWTPSLGEGVCSIGEDLVNGEWVKFFIQTHSQHEKNPNPNIHFRVATWERTEAILPSVKCRNSVELTSKVIVGDIVHNLNDVMFAEWVGPIEDRRGLLRRKVEAMGLDRYGDKIEVVLERLKKSPQEPLTIWSVKDIPFKESQKVAAKMLPSTSDTNTESFFTSASGNSNAYDGFNNDDEDEYDRSSFFNEISRRDHNWDCEDEVRSCEDRFEKPSGSTTFNTTARQMYRANSPHMMNRERSSAATSGSVKSGEGAEEEEAKLIEVTRLLGNFFQSADVREAIKRNCPVDYLQLCQYYCYNP</sequence>
<reference evidence="3 4" key="1">
    <citation type="submission" date="2022-11" db="UniProtKB">
        <authorList>
            <consortium name="WormBaseParasite"/>
        </authorList>
    </citation>
    <scope>IDENTIFICATION</scope>
</reference>
<feature type="region of interest" description="Disordered" evidence="1">
    <location>
        <begin position="423"/>
        <end position="448"/>
    </location>
</feature>